<keyword evidence="4 7" id="KW-1133">Transmembrane helix</keyword>
<evidence type="ECO:0000256" key="4">
    <source>
        <dbReference type="ARBA" id="ARBA00022989"/>
    </source>
</evidence>
<dbReference type="InterPro" id="IPR035973">
    <property type="entry name" value="Cyt_c_oxidase_su3-like_sf"/>
</dbReference>
<dbReference type="Gene3D" id="1.20.120.80">
    <property type="entry name" value="Cytochrome c oxidase, subunit III, four-helix bundle"/>
    <property type="match status" value="1"/>
</dbReference>
<comment type="similarity">
    <text evidence="2 6">Belongs to the cytochrome c oxidase subunit 3 family.</text>
</comment>
<dbReference type="PANTHER" id="PTHR11403:SF10">
    <property type="entry name" value="CYTOCHROME C OXIDASE"/>
    <property type="match status" value="1"/>
</dbReference>
<dbReference type="PROSITE" id="PS50253">
    <property type="entry name" value="COX3"/>
    <property type="match status" value="1"/>
</dbReference>
<dbReference type="InterPro" id="IPR024791">
    <property type="entry name" value="Cyt_c/ubiquinol_Oxase_su3"/>
</dbReference>
<organism evidence="9 10">
    <name type="scientific">Ferrimonas gelatinilytica</name>
    <dbReference type="NCBI Taxonomy" id="1255257"/>
    <lineage>
        <taxon>Bacteria</taxon>
        <taxon>Pseudomonadati</taxon>
        <taxon>Pseudomonadota</taxon>
        <taxon>Gammaproteobacteria</taxon>
        <taxon>Alteromonadales</taxon>
        <taxon>Ferrimonadaceae</taxon>
        <taxon>Ferrimonas</taxon>
    </lineage>
</organism>
<feature type="transmembrane region" description="Helical" evidence="7">
    <location>
        <begin position="142"/>
        <end position="162"/>
    </location>
</feature>
<keyword evidence="5 7" id="KW-0472">Membrane</keyword>
<gene>
    <name evidence="9" type="ORF">GCM10025772_08390</name>
</gene>
<comment type="subcellular location">
    <subcellularLocation>
        <location evidence="6">Cell membrane</location>
        <topology evidence="6">Multi-pass membrane protein</topology>
    </subcellularLocation>
    <subcellularLocation>
        <location evidence="1">Membrane</location>
        <topology evidence="1">Multi-pass membrane protein</topology>
    </subcellularLocation>
</comment>
<evidence type="ECO:0000256" key="1">
    <source>
        <dbReference type="ARBA" id="ARBA00004141"/>
    </source>
</evidence>
<dbReference type="EMBL" id="BAABLF010000005">
    <property type="protein sequence ID" value="GAA5188410.1"/>
    <property type="molecule type" value="Genomic_DNA"/>
</dbReference>
<feature type="transmembrane region" description="Helical" evidence="7">
    <location>
        <begin position="101"/>
        <end position="122"/>
    </location>
</feature>
<comment type="caution">
    <text evidence="9">The sequence shown here is derived from an EMBL/GenBank/DDBJ whole genome shotgun (WGS) entry which is preliminary data.</text>
</comment>
<evidence type="ECO:0000259" key="8">
    <source>
        <dbReference type="PROSITE" id="PS50253"/>
    </source>
</evidence>
<evidence type="ECO:0000256" key="7">
    <source>
        <dbReference type="SAM" id="Phobius"/>
    </source>
</evidence>
<proteinExistence type="inferred from homology"/>
<feature type="transmembrane region" description="Helical" evidence="7">
    <location>
        <begin position="75"/>
        <end position="94"/>
    </location>
</feature>
<dbReference type="RefSeq" id="WP_345315787.1">
    <property type="nucleotide sequence ID" value="NZ_BAABLF010000005.1"/>
</dbReference>
<protein>
    <recommendedName>
        <fullName evidence="8">Heme-copper oxidase subunit III family profile domain-containing protein</fullName>
    </recommendedName>
</protein>
<keyword evidence="3 6" id="KW-0812">Transmembrane</keyword>
<reference evidence="10" key="1">
    <citation type="journal article" date="2019" name="Int. J. Syst. Evol. Microbiol.">
        <title>The Global Catalogue of Microorganisms (GCM) 10K type strain sequencing project: providing services to taxonomists for standard genome sequencing and annotation.</title>
        <authorList>
            <consortium name="The Broad Institute Genomics Platform"/>
            <consortium name="The Broad Institute Genome Sequencing Center for Infectious Disease"/>
            <person name="Wu L."/>
            <person name="Ma J."/>
        </authorList>
    </citation>
    <scope>NUCLEOTIDE SEQUENCE [LARGE SCALE GENOMIC DNA]</scope>
    <source>
        <strain evidence="10">JCM 18720</strain>
    </source>
</reference>
<dbReference type="SUPFAM" id="SSF81452">
    <property type="entry name" value="Cytochrome c oxidase subunit III-like"/>
    <property type="match status" value="1"/>
</dbReference>
<evidence type="ECO:0000313" key="9">
    <source>
        <dbReference type="EMBL" id="GAA5188410.1"/>
    </source>
</evidence>
<accession>A0ABP9RXQ5</accession>
<dbReference type="Proteomes" id="UP001501600">
    <property type="component" value="Unassembled WGS sequence"/>
</dbReference>
<dbReference type="InterPro" id="IPR013833">
    <property type="entry name" value="Cyt_c_oxidase_su3_a-hlx"/>
</dbReference>
<evidence type="ECO:0000256" key="5">
    <source>
        <dbReference type="ARBA" id="ARBA00023136"/>
    </source>
</evidence>
<name>A0ABP9RXQ5_9GAMM</name>
<dbReference type="PANTHER" id="PTHR11403">
    <property type="entry name" value="CYTOCHROME C OXIDASE SUBUNIT III"/>
    <property type="match status" value="1"/>
</dbReference>
<dbReference type="InterPro" id="IPR000298">
    <property type="entry name" value="Cyt_c_oxidase-like_su3"/>
</dbReference>
<feature type="domain" description="Heme-copper oxidase subunit III family profile" evidence="8">
    <location>
        <begin position="1"/>
        <end position="207"/>
    </location>
</feature>
<evidence type="ECO:0000256" key="6">
    <source>
        <dbReference type="RuleBase" id="RU003376"/>
    </source>
</evidence>
<feature type="transmembrane region" description="Helical" evidence="7">
    <location>
        <begin position="33"/>
        <end position="55"/>
    </location>
</feature>
<feature type="transmembrane region" description="Helical" evidence="7">
    <location>
        <begin position="182"/>
        <end position="202"/>
    </location>
</feature>
<evidence type="ECO:0000256" key="2">
    <source>
        <dbReference type="ARBA" id="ARBA00010581"/>
    </source>
</evidence>
<sequence>MSILTEKPWLAQEMGAWPDNECRYRRQLTGLRFLLAVIGSMFLLFMVAMIMRTQLGDWQPLTEQPWQPLFDTGPLWRNTACLLASSVLVQVAYFSVRPAPVLAQGLMVFGAASALLFLYGQWELWELFSARQFGVQSSVSASFFYLLTGLHGLHLLVGLLFWPRSFVALWRGKSQLARERLALMLTYWHFLALIWLALFALLTSTPQTYRALAALCGVSVP</sequence>
<evidence type="ECO:0000313" key="10">
    <source>
        <dbReference type="Proteomes" id="UP001501600"/>
    </source>
</evidence>
<dbReference type="Pfam" id="PF00510">
    <property type="entry name" value="COX3"/>
    <property type="match status" value="1"/>
</dbReference>
<evidence type="ECO:0000256" key="3">
    <source>
        <dbReference type="ARBA" id="ARBA00022692"/>
    </source>
</evidence>
<keyword evidence="10" id="KW-1185">Reference proteome</keyword>